<dbReference type="AlphaFoldDB" id="A4VN75"/>
<protein>
    <submittedName>
        <fullName evidence="1">Uncharacterized protein</fullName>
    </submittedName>
</protein>
<reference evidence="1 2" key="1">
    <citation type="journal article" date="2008" name="Proc. Natl. Acad. Sci. U.S.A.">
        <title>Nitrogen fixation island and rhizosphere competence traits in the genome of root-associated Pseudomonas stutzeri A1501.</title>
        <authorList>
            <person name="Yan Y."/>
            <person name="Yang J."/>
            <person name="Dou Y."/>
            <person name="Chen M."/>
            <person name="Ping S."/>
            <person name="Peng J."/>
            <person name="Lu W."/>
            <person name="Zhang W."/>
            <person name="Yao Z."/>
            <person name="Li H."/>
            <person name="Liu W."/>
            <person name="He S."/>
            <person name="Geng L."/>
            <person name="Zhang X."/>
            <person name="Yang F."/>
            <person name="Yu H."/>
            <person name="Zhan Y."/>
            <person name="Li D."/>
            <person name="Lin Z."/>
            <person name="Wang Y."/>
            <person name="Elmerich C."/>
            <person name="Lin M."/>
            <person name="Jin Q."/>
        </authorList>
    </citation>
    <scope>NUCLEOTIDE SEQUENCE [LARGE SCALE GENOMIC DNA]</scope>
    <source>
        <strain evidence="1 2">A1501</strain>
    </source>
</reference>
<dbReference type="KEGG" id="psa:PST_2778"/>
<proteinExistence type="predicted"/>
<gene>
    <name evidence="1" type="ordered locus">PST_2778</name>
</gene>
<evidence type="ECO:0000313" key="1">
    <source>
        <dbReference type="EMBL" id="ABP80426.1"/>
    </source>
</evidence>
<evidence type="ECO:0000313" key="2">
    <source>
        <dbReference type="Proteomes" id="UP000000233"/>
    </source>
</evidence>
<dbReference type="Proteomes" id="UP000000233">
    <property type="component" value="Chromosome"/>
</dbReference>
<dbReference type="HOGENOM" id="CLU_3065292_0_0_6"/>
<dbReference type="EMBL" id="CP000304">
    <property type="protein sequence ID" value="ABP80426.1"/>
    <property type="molecule type" value="Genomic_DNA"/>
</dbReference>
<accession>A4VN75</accession>
<organism evidence="1 2">
    <name type="scientific">Stutzerimonas stutzeri (strain A1501)</name>
    <name type="common">Pseudomonas stutzeri</name>
    <dbReference type="NCBI Taxonomy" id="379731"/>
    <lineage>
        <taxon>Bacteria</taxon>
        <taxon>Pseudomonadati</taxon>
        <taxon>Pseudomonadota</taxon>
        <taxon>Gammaproteobacteria</taxon>
        <taxon>Pseudomonadales</taxon>
        <taxon>Pseudomonadaceae</taxon>
        <taxon>Stutzerimonas</taxon>
    </lineage>
</organism>
<keyword evidence="2" id="KW-1185">Reference proteome</keyword>
<sequence>MRPWSQPCTRGVPLLRNFANPQIKESPELIEFGALPANRSHPPGIYLRFLEFA</sequence>
<name>A4VN75_STUS1</name>